<dbReference type="RefSeq" id="XP_041194014.1">
    <property type="nucleotide sequence ID" value="XM_041342158.1"/>
</dbReference>
<accession>A0A9P7ECI0</accession>
<dbReference type="OrthoDB" id="2666488at2759"/>
<feature type="region of interest" description="Disordered" evidence="1">
    <location>
        <begin position="1"/>
        <end position="32"/>
    </location>
</feature>
<proteinExistence type="predicted"/>
<comment type="caution">
    <text evidence="2">The sequence shown here is derived from an EMBL/GenBank/DDBJ whole genome shotgun (WGS) entry which is preliminary data.</text>
</comment>
<sequence length="218" mass="24645">MPPQSGRPNRQFISQHDDGVVERDELSDGSEYNPKSCVNNHLAVKKSNKFSVGQNKIKLDRNKRALVRALVKCGKWDHKEIAATFHVSLPLIKRIVANSYITVTDKVSEDTNFYKQSDLEELILGLPPAPEKKSKRKTQDKTYAKTSNKSVQEVLCRQRVVASPSASISMEVEPDSNTMCSIFKMFQDEATLVHGEKVHSILEEIGIEDDETMPLFKR</sequence>
<feature type="compositionally biased region" description="Polar residues" evidence="1">
    <location>
        <begin position="1"/>
        <end position="14"/>
    </location>
</feature>
<evidence type="ECO:0000313" key="2">
    <source>
        <dbReference type="EMBL" id="KAG1817954.1"/>
    </source>
</evidence>
<gene>
    <name evidence="2" type="ORF">BJ212DRAFT_1576453</name>
</gene>
<name>A0A9P7ECI0_9AGAM</name>
<dbReference type="AlphaFoldDB" id="A0A9P7ECI0"/>
<protein>
    <submittedName>
        <fullName evidence="2">Uncharacterized protein</fullName>
    </submittedName>
</protein>
<feature type="compositionally biased region" description="Basic and acidic residues" evidence="1">
    <location>
        <begin position="15"/>
        <end position="26"/>
    </location>
</feature>
<reference evidence="2" key="1">
    <citation type="journal article" date="2020" name="New Phytol.">
        <title>Comparative genomics reveals dynamic genome evolution in host specialist ectomycorrhizal fungi.</title>
        <authorList>
            <person name="Lofgren L.A."/>
            <person name="Nguyen N.H."/>
            <person name="Vilgalys R."/>
            <person name="Ruytinx J."/>
            <person name="Liao H.L."/>
            <person name="Branco S."/>
            <person name="Kuo A."/>
            <person name="LaButti K."/>
            <person name="Lipzen A."/>
            <person name="Andreopoulos W."/>
            <person name="Pangilinan J."/>
            <person name="Riley R."/>
            <person name="Hundley H."/>
            <person name="Na H."/>
            <person name="Barry K."/>
            <person name="Grigoriev I.V."/>
            <person name="Stajich J.E."/>
            <person name="Kennedy P.G."/>
        </authorList>
    </citation>
    <scope>NUCLEOTIDE SEQUENCE</scope>
    <source>
        <strain evidence="2">MN1</strain>
    </source>
</reference>
<dbReference type="GeneID" id="64636174"/>
<dbReference type="EMBL" id="JABBWG010000012">
    <property type="protein sequence ID" value="KAG1817954.1"/>
    <property type="molecule type" value="Genomic_DNA"/>
</dbReference>
<keyword evidence="3" id="KW-1185">Reference proteome</keyword>
<organism evidence="2 3">
    <name type="scientific">Suillus subaureus</name>
    <dbReference type="NCBI Taxonomy" id="48587"/>
    <lineage>
        <taxon>Eukaryota</taxon>
        <taxon>Fungi</taxon>
        <taxon>Dikarya</taxon>
        <taxon>Basidiomycota</taxon>
        <taxon>Agaricomycotina</taxon>
        <taxon>Agaricomycetes</taxon>
        <taxon>Agaricomycetidae</taxon>
        <taxon>Boletales</taxon>
        <taxon>Suillineae</taxon>
        <taxon>Suillaceae</taxon>
        <taxon>Suillus</taxon>
    </lineage>
</organism>
<evidence type="ECO:0000313" key="3">
    <source>
        <dbReference type="Proteomes" id="UP000807769"/>
    </source>
</evidence>
<evidence type="ECO:0000256" key="1">
    <source>
        <dbReference type="SAM" id="MobiDB-lite"/>
    </source>
</evidence>
<dbReference type="Proteomes" id="UP000807769">
    <property type="component" value="Unassembled WGS sequence"/>
</dbReference>